<organism evidence="2 3">
    <name type="scientific">Caenorhabditis tropicalis</name>
    <dbReference type="NCBI Taxonomy" id="1561998"/>
    <lineage>
        <taxon>Eukaryota</taxon>
        <taxon>Metazoa</taxon>
        <taxon>Ecdysozoa</taxon>
        <taxon>Nematoda</taxon>
        <taxon>Chromadorea</taxon>
        <taxon>Rhabditida</taxon>
        <taxon>Rhabditina</taxon>
        <taxon>Rhabditomorpha</taxon>
        <taxon>Rhabditoidea</taxon>
        <taxon>Rhabditidae</taxon>
        <taxon>Peloderinae</taxon>
        <taxon>Caenorhabditis</taxon>
    </lineage>
</organism>
<evidence type="ECO:0000256" key="1">
    <source>
        <dbReference type="SAM" id="Phobius"/>
    </source>
</evidence>
<keyword evidence="2" id="KW-1185">Reference proteome</keyword>
<name>A0A1I7UV67_9PELO</name>
<accession>A0A1I7UV67</accession>
<proteinExistence type="predicted"/>
<sequence>MTSPEAEPRIAQVVEMCALPSQNQVEKGILFKKFLIILFLFLFALVVLTIAIKFGAKSRPVEPFDAARFPLFG</sequence>
<keyword evidence="1" id="KW-0472">Membrane</keyword>
<dbReference type="AlphaFoldDB" id="A0A1I7UV67"/>
<evidence type="ECO:0000313" key="3">
    <source>
        <dbReference type="WBParaSite" id="Csp11.Scaffold630.g19667.t1"/>
    </source>
</evidence>
<keyword evidence="1" id="KW-1133">Transmembrane helix</keyword>
<protein>
    <submittedName>
        <fullName evidence="3">Formate dehydrogenase subunit gamma</fullName>
    </submittedName>
</protein>
<dbReference type="Proteomes" id="UP000095282">
    <property type="component" value="Unplaced"/>
</dbReference>
<reference evidence="3" key="1">
    <citation type="submission" date="2016-11" db="UniProtKB">
        <authorList>
            <consortium name="WormBaseParasite"/>
        </authorList>
    </citation>
    <scope>IDENTIFICATION</scope>
</reference>
<dbReference type="WBParaSite" id="Csp11.Scaffold630.g19667.t1">
    <property type="protein sequence ID" value="Csp11.Scaffold630.g19667.t1"/>
    <property type="gene ID" value="Csp11.Scaffold630.g19667"/>
</dbReference>
<feature type="transmembrane region" description="Helical" evidence="1">
    <location>
        <begin position="34"/>
        <end position="52"/>
    </location>
</feature>
<keyword evidence="1" id="KW-0812">Transmembrane</keyword>
<evidence type="ECO:0000313" key="2">
    <source>
        <dbReference type="Proteomes" id="UP000095282"/>
    </source>
</evidence>